<dbReference type="InterPro" id="IPR003591">
    <property type="entry name" value="Leu-rich_rpt_typical-subtyp"/>
</dbReference>
<dbReference type="GO" id="GO:0001653">
    <property type="term" value="F:peptide receptor activity"/>
    <property type="evidence" value="ECO:0007669"/>
    <property type="project" value="UniProtKB-ARBA"/>
</dbReference>
<dbReference type="InterPro" id="IPR032675">
    <property type="entry name" value="LRR_dom_sf"/>
</dbReference>
<dbReference type="InterPro" id="IPR017441">
    <property type="entry name" value="Protein_kinase_ATP_BS"/>
</dbReference>
<dbReference type="Pfam" id="PF00069">
    <property type="entry name" value="Pkinase"/>
    <property type="match status" value="1"/>
</dbReference>
<evidence type="ECO:0000256" key="5">
    <source>
        <dbReference type="ARBA" id="ARBA00022614"/>
    </source>
</evidence>
<dbReference type="SUPFAM" id="SSF56112">
    <property type="entry name" value="Protein kinase-like (PK-like)"/>
    <property type="match status" value="1"/>
</dbReference>
<dbReference type="SMART" id="SM00220">
    <property type="entry name" value="S_TKc"/>
    <property type="match status" value="1"/>
</dbReference>
<evidence type="ECO:0000256" key="4">
    <source>
        <dbReference type="ARBA" id="ARBA00022527"/>
    </source>
</evidence>
<keyword evidence="6" id="KW-0808">Transferase</keyword>
<evidence type="ECO:0000256" key="15">
    <source>
        <dbReference type="ARBA" id="ARBA00023170"/>
    </source>
</evidence>
<gene>
    <name evidence="20" type="ORF">L195_g005322</name>
</gene>
<keyword evidence="8" id="KW-0732">Signal</keyword>
<dbReference type="PROSITE" id="PS00108">
    <property type="entry name" value="PROTEIN_KINASE_ST"/>
    <property type="match status" value="1"/>
</dbReference>
<dbReference type="EMBL" id="ASHM01002738">
    <property type="protein sequence ID" value="PNY08788.1"/>
    <property type="molecule type" value="Genomic_DNA"/>
</dbReference>
<keyword evidence="11 20" id="KW-0418">Kinase</keyword>
<keyword evidence="3" id="KW-1003">Cell membrane</keyword>
<dbReference type="GO" id="GO:0004674">
    <property type="term" value="F:protein serine/threonine kinase activity"/>
    <property type="evidence" value="ECO:0007669"/>
    <property type="project" value="UniProtKB-KW"/>
</dbReference>
<evidence type="ECO:0000256" key="17">
    <source>
        <dbReference type="PROSITE-ProRule" id="PRU10141"/>
    </source>
</evidence>
<dbReference type="SUPFAM" id="SSF52058">
    <property type="entry name" value="L domain-like"/>
    <property type="match status" value="1"/>
</dbReference>
<evidence type="ECO:0000256" key="11">
    <source>
        <dbReference type="ARBA" id="ARBA00022777"/>
    </source>
</evidence>
<dbReference type="FunFam" id="3.80.10.10:FF:000041">
    <property type="entry name" value="LRR receptor-like serine/threonine-protein kinase ERECTA"/>
    <property type="match status" value="2"/>
</dbReference>
<keyword evidence="7 18" id="KW-0812">Transmembrane</keyword>
<evidence type="ECO:0000256" key="18">
    <source>
        <dbReference type="SAM" id="Phobius"/>
    </source>
</evidence>
<keyword evidence="16" id="KW-0325">Glycoprotein</keyword>
<feature type="domain" description="Protein kinase" evidence="19">
    <location>
        <begin position="474"/>
        <end position="750"/>
    </location>
</feature>
<feature type="transmembrane region" description="Helical" evidence="18">
    <location>
        <begin position="405"/>
        <end position="426"/>
    </location>
</feature>
<keyword evidence="10 17" id="KW-0547">Nucleotide-binding</keyword>
<reference evidence="20 21" key="1">
    <citation type="journal article" date="2014" name="Am. J. Bot.">
        <title>Genome assembly and annotation for red clover (Trifolium pratense; Fabaceae).</title>
        <authorList>
            <person name="Istvanek J."/>
            <person name="Jaros M."/>
            <person name="Krenek A."/>
            <person name="Repkova J."/>
        </authorList>
    </citation>
    <scope>NUCLEOTIDE SEQUENCE [LARGE SCALE GENOMIC DNA]</scope>
    <source>
        <strain evidence="21">cv. Tatra</strain>
        <tissue evidence="20">Young leaves</tissue>
    </source>
</reference>
<dbReference type="PANTHER" id="PTHR48053:SF64">
    <property type="entry name" value="LRR RECEPTOR-LIKE SERINE_THREONINE-PROTEIN KINASE RGI5"/>
    <property type="match status" value="1"/>
</dbReference>
<evidence type="ECO:0000256" key="10">
    <source>
        <dbReference type="ARBA" id="ARBA00022741"/>
    </source>
</evidence>
<keyword evidence="15 20" id="KW-0675">Receptor</keyword>
<dbReference type="FunFam" id="3.30.200.20:FF:000565">
    <property type="entry name" value="LRR receptor-like serine/threonine-protein kinase RCH1"/>
    <property type="match status" value="1"/>
</dbReference>
<dbReference type="Gene3D" id="3.30.200.20">
    <property type="entry name" value="Phosphorylase Kinase, domain 1"/>
    <property type="match status" value="1"/>
</dbReference>
<organism evidence="20 21">
    <name type="scientific">Trifolium pratense</name>
    <name type="common">Red clover</name>
    <dbReference type="NCBI Taxonomy" id="57577"/>
    <lineage>
        <taxon>Eukaryota</taxon>
        <taxon>Viridiplantae</taxon>
        <taxon>Streptophyta</taxon>
        <taxon>Embryophyta</taxon>
        <taxon>Tracheophyta</taxon>
        <taxon>Spermatophyta</taxon>
        <taxon>Magnoliopsida</taxon>
        <taxon>eudicotyledons</taxon>
        <taxon>Gunneridae</taxon>
        <taxon>Pentapetalae</taxon>
        <taxon>rosids</taxon>
        <taxon>fabids</taxon>
        <taxon>Fabales</taxon>
        <taxon>Fabaceae</taxon>
        <taxon>Papilionoideae</taxon>
        <taxon>50 kb inversion clade</taxon>
        <taxon>NPAAA clade</taxon>
        <taxon>Hologalegina</taxon>
        <taxon>IRL clade</taxon>
        <taxon>Trifolieae</taxon>
        <taxon>Trifolium</taxon>
    </lineage>
</organism>
<comment type="subcellular location">
    <subcellularLocation>
        <location evidence="1">Cell membrane</location>
        <topology evidence="1">Single-pass type I membrane protein</topology>
    </subcellularLocation>
</comment>
<dbReference type="FunFam" id="1.10.510.10:FF:000276">
    <property type="entry name" value="LRR receptor-like serine/threonine-protein kinase RCH1"/>
    <property type="match status" value="1"/>
</dbReference>
<evidence type="ECO:0000256" key="8">
    <source>
        <dbReference type="ARBA" id="ARBA00022729"/>
    </source>
</evidence>
<dbReference type="PANTHER" id="PTHR48053">
    <property type="entry name" value="LEUCINE RICH REPEAT FAMILY PROTEIN, EXPRESSED"/>
    <property type="match status" value="1"/>
</dbReference>
<dbReference type="GO" id="GO:0005886">
    <property type="term" value="C:plasma membrane"/>
    <property type="evidence" value="ECO:0007669"/>
    <property type="project" value="UniProtKB-SubCell"/>
</dbReference>
<keyword evidence="13 18" id="KW-1133">Transmembrane helix</keyword>
<dbReference type="InterPro" id="IPR008271">
    <property type="entry name" value="Ser/Thr_kinase_AS"/>
</dbReference>
<dbReference type="Proteomes" id="UP000236291">
    <property type="component" value="Unassembled WGS sequence"/>
</dbReference>
<keyword evidence="5" id="KW-0433">Leucine-rich repeat</keyword>
<evidence type="ECO:0000256" key="14">
    <source>
        <dbReference type="ARBA" id="ARBA00023136"/>
    </source>
</evidence>
<evidence type="ECO:0000256" key="12">
    <source>
        <dbReference type="ARBA" id="ARBA00022840"/>
    </source>
</evidence>
<dbReference type="InterPro" id="IPR011009">
    <property type="entry name" value="Kinase-like_dom_sf"/>
</dbReference>
<comment type="similarity">
    <text evidence="2">Belongs to the RLP family.</text>
</comment>
<evidence type="ECO:0000256" key="7">
    <source>
        <dbReference type="ARBA" id="ARBA00022692"/>
    </source>
</evidence>
<evidence type="ECO:0000256" key="16">
    <source>
        <dbReference type="ARBA" id="ARBA00023180"/>
    </source>
</evidence>
<evidence type="ECO:0000256" key="6">
    <source>
        <dbReference type="ARBA" id="ARBA00022679"/>
    </source>
</evidence>
<evidence type="ECO:0000256" key="1">
    <source>
        <dbReference type="ARBA" id="ARBA00004251"/>
    </source>
</evidence>
<dbReference type="AlphaFoldDB" id="A0A2K3P0H4"/>
<keyword evidence="12 17" id="KW-0067">ATP-binding</keyword>
<keyword evidence="14 18" id="KW-0472">Membrane</keyword>
<evidence type="ECO:0000259" key="19">
    <source>
        <dbReference type="PROSITE" id="PS50011"/>
    </source>
</evidence>
<evidence type="ECO:0000256" key="9">
    <source>
        <dbReference type="ARBA" id="ARBA00022737"/>
    </source>
</evidence>
<dbReference type="Pfam" id="PF00560">
    <property type="entry name" value="LRR_1"/>
    <property type="match status" value="3"/>
</dbReference>
<keyword evidence="4" id="KW-0723">Serine/threonine-protein kinase</keyword>
<evidence type="ECO:0000256" key="2">
    <source>
        <dbReference type="ARBA" id="ARBA00009592"/>
    </source>
</evidence>
<proteinExistence type="inferred from homology"/>
<feature type="non-terminal residue" evidence="20">
    <location>
        <position position="1"/>
    </location>
</feature>
<dbReference type="GO" id="GO:0005524">
    <property type="term" value="F:ATP binding"/>
    <property type="evidence" value="ECO:0007669"/>
    <property type="project" value="UniProtKB-UniRule"/>
</dbReference>
<name>A0A2K3P0H4_TRIPR</name>
<dbReference type="FunFam" id="3.80.10.10:FF:000111">
    <property type="entry name" value="LRR receptor-like serine/threonine-protein kinase ERECTA"/>
    <property type="match status" value="1"/>
</dbReference>
<dbReference type="Pfam" id="PF13855">
    <property type="entry name" value="LRR_8"/>
    <property type="match status" value="3"/>
</dbReference>
<comment type="caution">
    <text evidence="20">The sequence shown here is derived from an EMBL/GenBank/DDBJ whole genome shotgun (WGS) entry which is preliminary data.</text>
</comment>
<dbReference type="InterPro" id="IPR051716">
    <property type="entry name" value="Plant_RL_S/T_kinase"/>
</dbReference>
<dbReference type="SMART" id="SM00369">
    <property type="entry name" value="LRR_TYP"/>
    <property type="match status" value="5"/>
</dbReference>
<evidence type="ECO:0000256" key="3">
    <source>
        <dbReference type="ARBA" id="ARBA00022475"/>
    </source>
</evidence>
<dbReference type="Gene3D" id="3.80.10.10">
    <property type="entry name" value="Ribonuclease Inhibitor"/>
    <property type="match status" value="4"/>
</dbReference>
<evidence type="ECO:0000256" key="13">
    <source>
        <dbReference type="ARBA" id="ARBA00022989"/>
    </source>
</evidence>
<feature type="binding site" evidence="17">
    <location>
        <position position="503"/>
    </location>
    <ligand>
        <name>ATP</name>
        <dbReference type="ChEBI" id="CHEBI:30616"/>
    </ligand>
</feature>
<dbReference type="PROSITE" id="PS50011">
    <property type="entry name" value="PROTEIN_KINASE_DOM"/>
    <property type="match status" value="1"/>
</dbReference>
<dbReference type="InterPro" id="IPR001611">
    <property type="entry name" value="Leu-rich_rpt"/>
</dbReference>
<dbReference type="SUPFAM" id="SSF52047">
    <property type="entry name" value="RNI-like"/>
    <property type="match status" value="1"/>
</dbReference>
<dbReference type="InterPro" id="IPR000719">
    <property type="entry name" value="Prot_kinase_dom"/>
</dbReference>
<dbReference type="PRINTS" id="PR00019">
    <property type="entry name" value="LEURICHRPT"/>
</dbReference>
<accession>A0A2K3P0H4</accession>
<protein>
    <submittedName>
        <fullName evidence="20">LRR receptor-like kinase resistance protein</fullName>
    </submittedName>
</protein>
<dbReference type="Gene3D" id="1.10.510.10">
    <property type="entry name" value="Transferase(Phosphotransferase) domain 1"/>
    <property type="match status" value="1"/>
</dbReference>
<dbReference type="FunFam" id="3.80.10.10:FF:000356">
    <property type="entry name" value="LRR receptor-like serine/threonine-protein kinase"/>
    <property type="match status" value="1"/>
</dbReference>
<sequence>PSEISNCSSLVIFDVSSNDLSGEIPGDFGKLVVLEQLHLSDNSLTGKIPWQLSNCTSLATVQLDKNQLSGTIPYQIGKLKVLQSFFLWGNLVSGTIPSSFGNCTELYALDLSRNKLTGSIPEEIFSLQKLSKLLLLGNSLTGKLPASVANCQSLVRLRVGENQLSGEIPKEIGKLQNLVFLDLYMNHFSGRLPVEIANITVLELLDVHNNYLGGEIPSLIGELENLEQLDLSRNSLTGEIPWSFGNLSYLNKLILNNNLLTGSIPKSVRNLQKLTLLDLSYNSLSGSIPSEIGHVTSLTISLDLSSNSFTGEIPDSMSALTQLQSLDLSRNMIHGGIKVLGSLTSLTYLNISYNNFSGPIPVTPFFKTITSSSYLQNWNLCQSIDGTTCSSSLFQKSGLKSAKTVAMITIILASVTIIVIASWILVTRSNHRYNVEKALRIPGSASGAEDFSYPWTFIPFQKLNFSIDNILDCLKDENVIGKGCSGVVYKAEMPHGEVIAVKKLWKTNKGDEMVDSFAAEIQILGYIRHRNIVRLIGYCSNGSVKLLLYNYIQNGNLRQLLEGNRNLDWETRYKIAVGSAQGLSYLHHDCVPSILHRDVKCNNILLDSKYEAYIADFGLAKLMNSPNYHHAMSRVAEYGYTMNITEKSDVYSYGVVLLEILSGRSAVESQHVGDGQHIVEWVKKKMASFEPAVSILDTKLQSLPDQMVQEMLQTLGIAMFCVNSSPVERPTMKEVVALLMEVKCQPHEEMGKTSQPLIKQSSTQC</sequence>
<evidence type="ECO:0000313" key="20">
    <source>
        <dbReference type="EMBL" id="PNY08788.1"/>
    </source>
</evidence>
<reference evidence="20 21" key="2">
    <citation type="journal article" date="2017" name="Front. Plant Sci.">
        <title>Gene Classification and Mining of Molecular Markers Useful in Red Clover (Trifolium pratense) Breeding.</title>
        <authorList>
            <person name="Istvanek J."/>
            <person name="Dluhosova J."/>
            <person name="Dluhos P."/>
            <person name="Patkova L."/>
            <person name="Nedelnik J."/>
            <person name="Repkova J."/>
        </authorList>
    </citation>
    <scope>NUCLEOTIDE SEQUENCE [LARGE SCALE GENOMIC DNA]</scope>
    <source>
        <strain evidence="21">cv. Tatra</strain>
        <tissue evidence="20">Young leaves</tissue>
    </source>
</reference>
<keyword evidence="9" id="KW-0677">Repeat</keyword>
<dbReference type="PROSITE" id="PS00107">
    <property type="entry name" value="PROTEIN_KINASE_ATP"/>
    <property type="match status" value="1"/>
</dbReference>
<dbReference type="STRING" id="57577.A0A2K3P0H4"/>
<evidence type="ECO:0000313" key="21">
    <source>
        <dbReference type="Proteomes" id="UP000236291"/>
    </source>
</evidence>